<dbReference type="InterPro" id="IPR013860">
    <property type="entry name" value="AreA_GATA"/>
</dbReference>
<organism evidence="3 4">
    <name type="scientific">Piedraia hortae CBS 480.64</name>
    <dbReference type="NCBI Taxonomy" id="1314780"/>
    <lineage>
        <taxon>Eukaryota</taxon>
        <taxon>Fungi</taxon>
        <taxon>Dikarya</taxon>
        <taxon>Ascomycota</taxon>
        <taxon>Pezizomycotina</taxon>
        <taxon>Dothideomycetes</taxon>
        <taxon>Dothideomycetidae</taxon>
        <taxon>Capnodiales</taxon>
        <taxon>Piedraiaceae</taxon>
        <taxon>Piedraia</taxon>
    </lineage>
</organism>
<dbReference type="OrthoDB" id="5563539at2759"/>
<dbReference type="Pfam" id="PF08550">
    <property type="entry name" value="GATA_AreA"/>
    <property type="match status" value="1"/>
</dbReference>
<feature type="compositionally biased region" description="Polar residues" evidence="1">
    <location>
        <begin position="131"/>
        <end position="148"/>
    </location>
</feature>
<proteinExistence type="predicted"/>
<gene>
    <name evidence="3" type="ORF">K470DRAFT_219787</name>
</gene>
<dbReference type="AlphaFoldDB" id="A0A6A7BV05"/>
<dbReference type="GO" id="GO:0007039">
    <property type="term" value="P:protein catabolic process in the vacuole"/>
    <property type="evidence" value="ECO:0007669"/>
    <property type="project" value="TreeGrafter"/>
</dbReference>
<keyword evidence="4" id="KW-1185">Reference proteome</keyword>
<feature type="compositionally biased region" description="Polar residues" evidence="1">
    <location>
        <begin position="353"/>
        <end position="375"/>
    </location>
</feature>
<feature type="region of interest" description="Disordered" evidence="1">
    <location>
        <begin position="336"/>
        <end position="417"/>
    </location>
</feature>
<feature type="region of interest" description="Disordered" evidence="1">
    <location>
        <begin position="129"/>
        <end position="152"/>
    </location>
</feature>
<accession>A0A6A7BV05</accession>
<dbReference type="PANTHER" id="PTHR28051">
    <property type="entry name" value="PROTEIN MTL1-RELATED"/>
    <property type="match status" value="1"/>
</dbReference>
<dbReference type="EMBL" id="MU005997">
    <property type="protein sequence ID" value="KAF2859166.1"/>
    <property type="molecule type" value="Genomic_DNA"/>
</dbReference>
<dbReference type="InterPro" id="IPR052292">
    <property type="entry name" value="Glucose_repression_reg"/>
</dbReference>
<dbReference type="Proteomes" id="UP000799421">
    <property type="component" value="Unassembled WGS sequence"/>
</dbReference>
<name>A0A6A7BV05_9PEZI</name>
<evidence type="ECO:0000256" key="1">
    <source>
        <dbReference type="SAM" id="MobiDB-lite"/>
    </source>
</evidence>
<feature type="compositionally biased region" description="Polar residues" evidence="1">
    <location>
        <begin position="384"/>
        <end position="395"/>
    </location>
</feature>
<feature type="region of interest" description="Disordered" evidence="1">
    <location>
        <begin position="256"/>
        <end position="320"/>
    </location>
</feature>
<dbReference type="GO" id="GO:0005773">
    <property type="term" value="C:vacuole"/>
    <property type="evidence" value="ECO:0007669"/>
    <property type="project" value="GOC"/>
</dbReference>
<dbReference type="PANTHER" id="PTHR28051:SF1">
    <property type="entry name" value="PROTEIN MTL1-RELATED"/>
    <property type="match status" value="1"/>
</dbReference>
<dbReference type="GO" id="GO:0042149">
    <property type="term" value="P:cellular response to glucose starvation"/>
    <property type="evidence" value="ECO:0007669"/>
    <property type="project" value="TreeGrafter"/>
</dbReference>
<feature type="domain" description="Nitrogen regulatory protein areA GATA-like" evidence="2">
    <location>
        <begin position="68"/>
        <end position="95"/>
    </location>
</feature>
<sequence length="482" mass="54066">MRFDGPPAEDELLSDDFAESTVSGADTTRSESSICTPPAVDDLAVSVQPRICVDYLNHNWREEDIWHSWRHIVSQRKVYGERSRLENASWRSWAQSKYRLRTLSPEALNWLKESDVTWLYGPLKEADAQPDTPSFMDTHSRSTQTGSLQKKPILKKRSASQVMLQRSISTSSLVRRATASVQAQSLQNERFPCLQSTNSTFALARTPVRASTFEYNTPYSSDPATPSESTAPRHIRFDDKVEQCIAVECKVDEDEDEDDEFSAYNRQWQDMDGLSDSDSDDCLVMGSKGGKAPLPKKSSRKPAKKPADSKPARTAPVERKTIETLPATTLKYRLDSPDSHREQRHHTFGRNWGTATISPSPSQETLKPSYPSRNVISAGDKESTSPTSVPASTWSFGAHNPKSSLGAASPLDDVEPPRWNRRDYFGVQRNYSGEFHRSSSGMLLPEDDEDDMMAVGLFGRVSETINTAKDIAHVIWNVGWRK</sequence>
<protein>
    <recommendedName>
        <fullName evidence="2">Nitrogen regulatory protein areA GATA-like domain-containing protein</fullName>
    </recommendedName>
</protein>
<feature type="compositionally biased region" description="Basic and acidic residues" evidence="1">
    <location>
        <begin position="305"/>
        <end position="320"/>
    </location>
</feature>
<evidence type="ECO:0000259" key="2">
    <source>
        <dbReference type="Pfam" id="PF08550"/>
    </source>
</evidence>
<evidence type="ECO:0000313" key="3">
    <source>
        <dbReference type="EMBL" id="KAF2859166.1"/>
    </source>
</evidence>
<reference evidence="3" key="1">
    <citation type="journal article" date="2020" name="Stud. Mycol.">
        <title>101 Dothideomycetes genomes: a test case for predicting lifestyles and emergence of pathogens.</title>
        <authorList>
            <person name="Haridas S."/>
            <person name="Albert R."/>
            <person name="Binder M."/>
            <person name="Bloem J."/>
            <person name="Labutti K."/>
            <person name="Salamov A."/>
            <person name="Andreopoulos B."/>
            <person name="Baker S."/>
            <person name="Barry K."/>
            <person name="Bills G."/>
            <person name="Bluhm B."/>
            <person name="Cannon C."/>
            <person name="Castanera R."/>
            <person name="Culley D."/>
            <person name="Daum C."/>
            <person name="Ezra D."/>
            <person name="Gonzalez J."/>
            <person name="Henrissat B."/>
            <person name="Kuo A."/>
            <person name="Liang C."/>
            <person name="Lipzen A."/>
            <person name="Lutzoni F."/>
            <person name="Magnuson J."/>
            <person name="Mondo S."/>
            <person name="Nolan M."/>
            <person name="Ohm R."/>
            <person name="Pangilinan J."/>
            <person name="Park H.-J."/>
            <person name="Ramirez L."/>
            <person name="Alfaro M."/>
            <person name="Sun H."/>
            <person name="Tritt A."/>
            <person name="Yoshinaga Y."/>
            <person name="Zwiers L.-H."/>
            <person name="Turgeon B."/>
            <person name="Goodwin S."/>
            <person name="Spatafora J."/>
            <person name="Crous P."/>
            <person name="Grigoriev I."/>
        </authorList>
    </citation>
    <scope>NUCLEOTIDE SEQUENCE</scope>
    <source>
        <strain evidence="3">CBS 480.64</strain>
    </source>
</reference>
<evidence type="ECO:0000313" key="4">
    <source>
        <dbReference type="Proteomes" id="UP000799421"/>
    </source>
</evidence>